<dbReference type="PANTHER" id="PTHR42774:SF9">
    <property type="entry name" value="PFKB-LIKE CARBOHYDRATE KINASE FAMILY PROTEIN"/>
    <property type="match status" value="1"/>
</dbReference>
<feature type="domain" description="Carbohydrate kinase PfkB" evidence="6">
    <location>
        <begin position="42"/>
        <end position="259"/>
    </location>
</feature>
<dbReference type="InterPro" id="IPR002173">
    <property type="entry name" value="Carboh/pur_kinase_PfkB_CS"/>
</dbReference>
<sequence length="409" mass="45143">MFNLFLSFLLLALTQRRSSDMTSRSNEAIPGHPIVLGCGQLCLDYLVTVPSFPVPDQKIRATSFKVQGGGNTGNTLTCAARLGLASRILAKVADDSQGRWMLEELESSGVDTSFCVTAKDGVSHFNYVIVDNQTNTRTCVFTPGYPPLLPDDLTESLLVDVLDRVRVIHVTGRSRETELLLAQKAHSKNVSILINAEKRREGLDKLLDLADYAVCSTHFPQAWTESPSSPSALLSMLIRLPKLKFVIMTLGEDGCVMLERCPNEVPESEEETDIDELHESLKQSTDFTSVLPVCNSSMVTRLKGNVTGRLYIVTAEKIRSTELMDTTGAGDAFTGGLLYGLCTDMTLEETLTFASRVVSLLLLCFVLMQLLLKFKLAYNCTSSMFCHDANFTTLVLRVLVWIVKYVCVL</sequence>
<dbReference type="CDD" id="cd01945">
    <property type="entry name" value="ribokinase_group_B"/>
    <property type="match status" value="1"/>
</dbReference>
<evidence type="ECO:0000256" key="4">
    <source>
        <dbReference type="RuleBase" id="RU003704"/>
    </source>
</evidence>
<dbReference type="InterPro" id="IPR002139">
    <property type="entry name" value="Ribo/fructo_kinase"/>
</dbReference>
<feature type="signal peptide" evidence="5">
    <location>
        <begin position="1"/>
        <end position="19"/>
    </location>
</feature>
<dbReference type="InterPro" id="IPR029056">
    <property type="entry name" value="Ribokinase-like"/>
</dbReference>
<protein>
    <recommendedName>
        <fullName evidence="6">Carbohydrate kinase PfkB domain-containing protein</fullName>
    </recommendedName>
</protein>
<dbReference type="Proteomes" id="UP000694005">
    <property type="component" value="Chromosome A06"/>
</dbReference>
<feature type="chain" id="PRO_5034754716" description="Carbohydrate kinase PfkB domain-containing protein" evidence="5">
    <location>
        <begin position="20"/>
        <end position="409"/>
    </location>
</feature>
<comment type="similarity">
    <text evidence="1 4">Belongs to the carbohydrate kinase PfkB family.</text>
</comment>
<evidence type="ECO:0000256" key="3">
    <source>
        <dbReference type="ARBA" id="ARBA00022777"/>
    </source>
</evidence>
<evidence type="ECO:0000313" key="8">
    <source>
        <dbReference type="Proteomes" id="UP000694005"/>
    </source>
</evidence>
<evidence type="ECO:0000313" key="7">
    <source>
        <dbReference type="EMBL" id="CAG7873315.1"/>
    </source>
</evidence>
<organism evidence="7 8">
    <name type="scientific">Brassica campestris</name>
    <name type="common">Field mustard</name>
    <dbReference type="NCBI Taxonomy" id="3711"/>
    <lineage>
        <taxon>Eukaryota</taxon>
        <taxon>Viridiplantae</taxon>
        <taxon>Streptophyta</taxon>
        <taxon>Embryophyta</taxon>
        <taxon>Tracheophyta</taxon>
        <taxon>Spermatophyta</taxon>
        <taxon>Magnoliopsida</taxon>
        <taxon>eudicotyledons</taxon>
        <taxon>Gunneridae</taxon>
        <taxon>Pentapetalae</taxon>
        <taxon>rosids</taxon>
        <taxon>malvids</taxon>
        <taxon>Brassicales</taxon>
        <taxon>Brassicaceae</taxon>
        <taxon>Brassiceae</taxon>
        <taxon>Brassica</taxon>
    </lineage>
</organism>
<evidence type="ECO:0000259" key="6">
    <source>
        <dbReference type="Pfam" id="PF00294"/>
    </source>
</evidence>
<reference evidence="7 8" key="1">
    <citation type="submission" date="2021-07" db="EMBL/GenBank/DDBJ databases">
        <authorList>
            <consortium name="Genoscope - CEA"/>
            <person name="William W."/>
        </authorList>
    </citation>
    <scope>NUCLEOTIDE SEQUENCE [LARGE SCALE GENOMIC DNA]</scope>
</reference>
<evidence type="ECO:0000256" key="2">
    <source>
        <dbReference type="ARBA" id="ARBA00022679"/>
    </source>
</evidence>
<dbReference type="EMBL" id="LS974622">
    <property type="protein sequence ID" value="CAG7873315.1"/>
    <property type="molecule type" value="Genomic_DNA"/>
</dbReference>
<accession>A0A8D9G8L0</accession>
<evidence type="ECO:0000256" key="1">
    <source>
        <dbReference type="ARBA" id="ARBA00010688"/>
    </source>
</evidence>
<dbReference type="AlphaFoldDB" id="A0A8D9G8L0"/>
<keyword evidence="2 4" id="KW-0808">Transferase</keyword>
<evidence type="ECO:0000256" key="5">
    <source>
        <dbReference type="SAM" id="SignalP"/>
    </source>
</evidence>
<dbReference type="PRINTS" id="PR00990">
    <property type="entry name" value="RIBOKINASE"/>
</dbReference>
<dbReference type="Pfam" id="PF00294">
    <property type="entry name" value="PfkB"/>
    <property type="match status" value="2"/>
</dbReference>
<dbReference type="SUPFAM" id="SSF53613">
    <property type="entry name" value="Ribokinase-like"/>
    <property type="match status" value="1"/>
</dbReference>
<gene>
    <name evidence="7" type="ORF">BRAPAZ1V2_A06P55550.2</name>
</gene>
<keyword evidence="5" id="KW-0732">Signal</keyword>
<dbReference type="InterPro" id="IPR011611">
    <property type="entry name" value="PfkB_dom"/>
</dbReference>
<dbReference type="InterPro" id="IPR052562">
    <property type="entry name" value="Ketohexokinase-related"/>
</dbReference>
<name>A0A8D9G8L0_BRACM</name>
<dbReference type="Gene3D" id="3.40.1190.20">
    <property type="match status" value="1"/>
</dbReference>
<dbReference type="PROSITE" id="PS00584">
    <property type="entry name" value="PFKB_KINASES_2"/>
    <property type="match status" value="1"/>
</dbReference>
<keyword evidence="3 4" id="KW-0418">Kinase</keyword>
<dbReference type="Gramene" id="A06p55550.2_BraZ1">
    <property type="protein sequence ID" value="A06p55550.2_BraZ1.CDS"/>
    <property type="gene ID" value="A06g55550.2_BraZ1"/>
</dbReference>
<proteinExistence type="inferred from homology"/>
<dbReference type="PANTHER" id="PTHR42774">
    <property type="entry name" value="PHOSPHOTRANSFERASE SYSTEM TRANSPORT PROTEIN"/>
    <property type="match status" value="1"/>
</dbReference>
<feature type="domain" description="Carbohydrate kinase PfkB" evidence="6">
    <location>
        <begin position="315"/>
        <end position="361"/>
    </location>
</feature>
<dbReference type="GO" id="GO:0016301">
    <property type="term" value="F:kinase activity"/>
    <property type="evidence" value="ECO:0007669"/>
    <property type="project" value="UniProtKB-KW"/>
</dbReference>